<feature type="region of interest" description="Disordered" evidence="1">
    <location>
        <begin position="166"/>
        <end position="217"/>
    </location>
</feature>
<evidence type="ECO:0000313" key="2">
    <source>
        <dbReference type="EMBL" id="KAF2166167.1"/>
    </source>
</evidence>
<dbReference type="GeneID" id="54560029"/>
<gene>
    <name evidence="2" type="ORF">M409DRAFT_23358</name>
</gene>
<proteinExistence type="predicted"/>
<organism evidence="2 3">
    <name type="scientific">Zasmidium cellare ATCC 36951</name>
    <dbReference type="NCBI Taxonomy" id="1080233"/>
    <lineage>
        <taxon>Eukaryota</taxon>
        <taxon>Fungi</taxon>
        <taxon>Dikarya</taxon>
        <taxon>Ascomycota</taxon>
        <taxon>Pezizomycotina</taxon>
        <taxon>Dothideomycetes</taxon>
        <taxon>Dothideomycetidae</taxon>
        <taxon>Mycosphaerellales</taxon>
        <taxon>Mycosphaerellaceae</taxon>
        <taxon>Zasmidium</taxon>
    </lineage>
</organism>
<evidence type="ECO:0000256" key="1">
    <source>
        <dbReference type="SAM" id="MobiDB-lite"/>
    </source>
</evidence>
<dbReference type="Proteomes" id="UP000799537">
    <property type="component" value="Unassembled WGS sequence"/>
</dbReference>
<feature type="region of interest" description="Disordered" evidence="1">
    <location>
        <begin position="256"/>
        <end position="319"/>
    </location>
</feature>
<feature type="compositionally biased region" description="Polar residues" evidence="1">
    <location>
        <begin position="287"/>
        <end position="300"/>
    </location>
</feature>
<feature type="region of interest" description="Disordered" evidence="1">
    <location>
        <begin position="1"/>
        <end position="38"/>
    </location>
</feature>
<protein>
    <submittedName>
        <fullName evidence="2">Uncharacterized protein</fullName>
    </submittedName>
</protein>
<evidence type="ECO:0000313" key="3">
    <source>
        <dbReference type="Proteomes" id="UP000799537"/>
    </source>
</evidence>
<feature type="compositionally biased region" description="Basic and acidic residues" evidence="1">
    <location>
        <begin position="9"/>
        <end position="38"/>
    </location>
</feature>
<accession>A0A6A6CFZ0</accession>
<feature type="compositionally biased region" description="Acidic residues" evidence="1">
    <location>
        <begin position="181"/>
        <end position="202"/>
    </location>
</feature>
<keyword evidence="3" id="KW-1185">Reference proteome</keyword>
<reference evidence="2" key="1">
    <citation type="journal article" date="2020" name="Stud. Mycol.">
        <title>101 Dothideomycetes genomes: a test case for predicting lifestyles and emergence of pathogens.</title>
        <authorList>
            <person name="Haridas S."/>
            <person name="Albert R."/>
            <person name="Binder M."/>
            <person name="Bloem J."/>
            <person name="Labutti K."/>
            <person name="Salamov A."/>
            <person name="Andreopoulos B."/>
            <person name="Baker S."/>
            <person name="Barry K."/>
            <person name="Bills G."/>
            <person name="Bluhm B."/>
            <person name="Cannon C."/>
            <person name="Castanera R."/>
            <person name="Culley D."/>
            <person name="Daum C."/>
            <person name="Ezra D."/>
            <person name="Gonzalez J."/>
            <person name="Henrissat B."/>
            <person name="Kuo A."/>
            <person name="Liang C."/>
            <person name="Lipzen A."/>
            <person name="Lutzoni F."/>
            <person name="Magnuson J."/>
            <person name="Mondo S."/>
            <person name="Nolan M."/>
            <person name="Ohm R."/>
            <person name="Pangilinan J."/>
            <person name="Park H.-J."/>
            <person name="Ramirez L."/>
            <person name="Alfaro M."/>
            <person name="Sun H."/>
            <person name="Tritt A."/>
            <person name="Yoshinaga Y."/>
            <person name="Zwiers L.-H."/>
            <person name="Turgeon B."/>
            <person name="Goodwin S."/>
            <person name="Spatafora J."/>
            <person name="Crous P."/>
            <person name="Grigoriev I."/>
        </authorList>
    </citation>
    <scope>NUCLEOTIDE SEQUENCE</scope>
    <source>
        <strain evidence="2">ATCC 36951</strain>
    </source>
</reference>
<sequence>MEPVKRSNRLQEKREKKQAEEIRQQRAEEAKRVAQENAEREAAIAEVEQNRRARAAARRSYVAGYRRQRTNIFENTLNNPVYHMGKPYHATAREGRSGMILARNWTPEDLEEYNYQVQRALEGGSKLQSAEVYEGAFTLRKMSAGGNPHRSAPVFGRKDHIVDTVRANGEERTPDSAGEVSSDDLDGDTTELEDSDLEEVSDESASLAGDADPQPIQGEHTAARDVSEPMCTYDQYCVCLDCTLQVHACGSAGAYVRSDRHGESTAVKRARDEEGEGIPLKVRRIDSGTTVAEPSESGTPTAEPPESETLPTAEAPSPFIPARARPFQATDGYHGMRRASSTGGDALLRGEDRLRSQRFTPPQAASPTRPYPDLMWALGNLQGEAWYRAYMFAVRGREPRGVREEVEDQINAEIAGEAQFHRENRLRFR</sequence>
<dbReference type="AlphaFoldDB" id="A0A6A6CFZ0"/>
<dbReference type="EMBL" id="ML993597">
    <property type="protein sequence ID" value="KAF2166167.1"/>
    <property type="molecule type" value="Genomic_DNA"/>
</dbReference>
<name>A0A6A6CFZ0_ZASCE</name>
<dbReference type="RefSeq" id="XP_033667056.1">
    <property type="nucleotide sequence ID" value="XM_033806757.1"/>
</dbReference>